<sequence>MSDQERADQLVQQIGAAVLQEAPPGWRRIDLKATMATMVEELAITVIMEDGSSAQMQPPDIRAALQESRQALYEPGKGTWLAMRLILDPPGSFAVHYNFTFDPLWDPPVPAVVYQRDLEAFPRDEENIPAWYRARLEEQQEGAEQA</sequence>
<dbReference type="eggNOG" id="COG0457">
    <property type="taxonomic scope" value="Bacteria"/>
</dbReference>
<keyword evidence="2" id="KW-1185">Reference proteome</keyword>
<accession>A0A075UUG0</accession>
<dbReference type="RefSeq" id="WP_038508360.1">
    <property type="nucleotide sequence ID" value="NZ_CP008953.1"/>
</dbReference>
<dbReference type="AlphaFoldDB" id="A0A075UUG0"/>
<evidence type="ECO:0008006" key="3">
    <source>
        <dbReference type="Google" id="ProtNLM"/>
    </source>
</evidence>
<evidence type="ECO:0000313" key="2">
    <source>
        <dbReference type="Proteomes" id="UP000028492"/>
    </source>
</evidence>
<dbReference type="KEGG" id="aja:AJAP_04490"/>
<name>A0A075UUG0_9PSEU</name>
<dbReference type="HOGENOM" id="CLU_129307_0_0_11"/>
<gene>
    <name evidence="1" type="ORF">AJAP_04490</name>
</gene>
<dbReference type="EMBL" id="CP008953">
    <property type="protein sequence ID" value="AIG73820.1"/>
    <property type="molecule type" value="Genomic_DNA"/>
</dbReference>
<protein>
    <recommendedName>
        <fullName evidence="3">DUF600 family protein</fullName>
    </recommendedName>
</protein>
<proteinExistence type="predicted"/>
<dbReference type="Proteomes" id="UP000028492">
    <property type="component" value="Chromosome"/>
</dbReference>
<evidence type="ECO:0000313" key="1">
    <source>
        <dbReference type="EMBL" id="AIG73820.1"/>
    </source>
</evidence>
<dbReference type="SUPFAM" id="SSF160424">
    <property type="entry name" value="BH3703-like"/>
    <property type="match status" value="1"/>
</dbReference>
<dbReference type="InterPro" id="IPR036170">
    <property type="entry name" value="YezG-like_sf"/>
</dbReference>
<dbReference type="STRING" id="208439.AJAP_04490"/>
<reference evidence="1 2" key="1">
    <citation type="journal article" date="2014" name="J. Biotechnol.">
        <title>Complete genome sequence of the actinobacterium Amycolatopsis japonica MG417-CF17(T) (=DSM 44213T) producing (S,S)-N,N'-ethylenediaminedisuccinic acid.</title>
        <authorList>
            <person name="Stegmann E."/>
            <person name="Albersmeier A."/>
            <person name="Spohn M."/>
            <person name="Gert H."/>
            <person name="Weber T."/>
            <person name="Wohlleben W."/>
            <person name="Kalinowski J."/>
            <person name="Ruckert C."/>
        </authorList>
    </citation>
    <scope>NUCLEOTIDE SEQUENCE [LARGE SCALE GENOMIC DNA]</scope>
    <source>
        <strain evidence="2">MG417-CF17 (DSM 44213)</strain>
    </source>
</reference>
<organism evidence="1 2">
    <name type="scientific">Amycolatopsis japonica</name>
    <dbReference type="NCBI Taxonomy" id="208439"/>
    <lineage>
        <taxon>Bacteria</taxon>
        <taxon>Bacillati</taxon>
        <taxon>Actinomycetota</taxon>
        <taxon>Actinomycetes</taxon>
        <taxon>Pseudonocardiales</taxon>
        <taxon>Pseudonocardiaceae</taxon>
        <taxon>Amycolatopsis</taxon>
        <taxon>Amycolatopsis japonica group</taxon>
    </lineage>
</organism>